<sequence>MNGHANVSDGGCGPGVSSFATNGGGTHKRRNRDTKMPAPDGGLSWMVAVVCFLVNMISCSYARCMGLFFSAFMSTFGVSRAEASLPLSVYTGFMFLSGEMVFGLIFRRHFPS</sequence>
<dbReference type="EMBL" id="CM023472">
    <property type="protein sequence ID" value="KAH7959456.1"/>
    <property type="molecule type" value="Genomic_DNA"/>
</dbReference>
<keyword evidence="2" id="KW-1185">Reference proteome</keyword>
<comment type="caution">
    <text evidence="1">The sequence shown here is derived from an EMBL/GenBank/DDBJ whole genome shotgun (WGS) entry which is preliminary data.</text>
</comment>
<gene>
    <name evidence="1" type="ORF">HPB49_011299</name>
</gene>
<dbReference type="Proteomes" id="UP000821865">
    <property type="component" value="Chromosome 3"/>
</dbReference>
<evidence type="ECO:0000313" key="2">
    <source>
        <dbReference type="Proteomes" id="UP000821865"/>
    </source>
</evidence>
<accession>A0ACB8D4X6</accession>
<reference evidence="1" key="1">
    <citation type="submission" date="2020-05" db="EMBL/GenBank/DDBJ databases">
        <title>Large-scale comparative analyses of tick genomes elucidate their genetic diversity and vector capacities.</title>
        <authorList>
            <person name="Jia N."/>
            <person name="Wang J."/>
            <person name="Shi W."/>
            <person name="Du L."/>
            <person name="Sun Y."/>
            <person name="Zhan W."/>
            <person name="Jiang J."/>
            <person name="Wang Q."/>
            <person name="Zhang B."/>
            <person name="Ji P."/>
            <person name="Sakyi L.B."/>
            <person name="Cui X."/>
            <person name="Yuan T."/>
            <person name="Jiang B."/>
            <person name="Yang W."/>
            <person name="Lam T.T.-Y."/>
            <person name="Chang Q."/>
            <person name="Ding S."/>
            <person name="Wang X."/>
            <person name="Zhu J."/>
            <person name="Ruan X."/>
            <person name="Zhao L."/>
            <person name="Wei J."/>
            <person name="Que T."/>
            <person name="Du C."/>
            <person name="Cheng J."/>
            <person name="Dai P."/>
            <person name="Han X."/>
            <person name="Huang E."/>
            <person name="Gao Y."/>
            <person name="Liu J."/>
            <person name="Shao H."/>
            <person name="Ye R."/>
            <person name="Li L."/>
            <person name="Wei W."/>
            <person name="Wang X."/>
            <person name="Wang C."/>
            <person name="Yang T."/>
            <person name="Huo Q."/>
            <person name="Li W."/>
            <person name="Guo W."/>
            <person name="Chen H."/>
            <person name="Zhou L."/>
            <person name="Ni X."/>
            <person name="Tian J."/>
            <person name="Zhou Y."/>
            <person name="Sheng Y."/>
            <person name="Liu T."/>
            <person name="Pan Y."/>
            <person name="Xia L."/>
            <person name="Li J."/>
            <person name="Zhao F."/>
            <person name="Cao W."/>
        </authorList>
    </citation>
    <scope>NUCLEOTIDE SEQUENCE</scope>
    <source>
        <strain evidence="1">Dsil-2018</strain>
    </source>
</reference>
<organism evidence="1 2">
    <name type="scientific">Dermacentor silvarum</name>
    <name type="common">Tick</name>
    <dbReference type="NCBI Taxonomy" id="543639"/>
    <lineage>
        <taxon>Eukaryota</taxon>
        <taxon>Metazoa</taxon>
        <taxon>Ecdysozoa</taxon>
        <taxon>Arthropoda</taxon>
        <taxon>Chelicerata</taxon>
        <taxon>Arachnida</taxon>
        <taxon>Acari</taxon>
        <taxon>Parasitiformes</taxon>
        <taxon>Ixodida</taxon>
        <taxon>Ixodoidea</taxon>
        <taxon>Ixodidae</taxon>
        <taxon>Rhipicephalinae</taxon>
        <taxon>Dermacentor</taxon>
    </lineage>
</organism>
<protein>
    <submittedName>
        <fullName evidence="1">Uncharacterized protein</fullName>
    </submittedName>
</protein>
<proteinExistence type="predicted"/>
<evidence type="ECO:0000313" key="1">
    <source>
        <dbReference type="EMBL" id="KAH7959456.1"/>
    </source>
</evidence>
<name>A0ACB8D4X6_DERSI</name>